<dbReference type="PANTHER" id="PTHR46630">
    <property type="entry name" value="TETRATRICOPEPTIDE REPEAT PROTEIN 29"/>
    <property type="match status" value="1"/>
</dbReference>
<dbReference type="InterPro" id="IPR010982">
    <property type="entry name" value="Lambda_DNA-bd_dom_sf"/>
</dbReference>
<evidence type="ECO:0000256" key="2">
    <source>
        <dbReference type="ARBA" id="ARBA00022490"/>
    </source>
</evidence>
<dbReference type="SUPFAM" id="SSF48452">
    <property type="entry name" value="TPR-like"/>
    <property type="match status" value="3"/>
</dbReference>
<dbReference type="Gene3D" id="1.25.40.10">
    <property type="entry name" value="Tetratricopeptide repeat domain"/>
    <property type="match status" value="3"/>
</dbReference>
<dbReference type="InterPro" id="IPR019734">
    <property type="entry name" value="TPR_rpt"/>
</dbReference>
<evidence type="ECO:0000259" key="7">
    <source>
        <dbReference type="PROSITE" id="PS50943"/>
    </source>
</evidence>
<evidence type="ECO:0000256" key="5">
    <source>
        <dbReference type="ARBA" id="ARBA00038253"/>
    </source>
</evidence>
<feature type="domain" description="HTH cro/C1-type" evidence="7">
    <location>
        <begin position="10"/>
        <end position="63"/>
    </location>
</feature>
<name>A0A1V1I4D5_9FIRM</name>
<accession>A0A1V1I4D5</accession>
<keyword evidence="2" id="KW-0963">Cytoplasm</keyword>
<dbReference type="GO" id="GO:0005737">
    <property type="term" value="C:cytoplasm"/>
    <property type="evidence" value="ECO:0007669"/>
    <property type="project" value="UniProtKB-SubCell"/>
</dbReference>
<gene>
    <name evidence="8" type="ORF">CRIB_2413</name>
</gene>
<feature type="repeat" description="TPR" evidence="6">
    <location>
        <begin position="276"/>
        <end position="309"/>
    </location>
</feature>
<dbReference type="PROSITE" id="PS50943">
    <property type="entry name" value="HTH_CROC1"/>
    <property type="match status" value="1"/>
</dbReference>
<comment type="subcellular location">
    <subcellularLocation>
        <location evidence="1">Cytoplasm</location>
    </subcellularLocation>
</comment>
<dbReference type="PROSITE" id="PS50005">
    <property type="entry name" value="TPR"/>
    <property type="match status" value="1"/>
</dbReference>
<evidence type="ECO:0000313" key="8">
    <source>
        <dbReference type="EMBL" id="CED95009.1"/>
    </source>
</evidence>
<dbReference type="InterPro" id="IPR051476">
    <property type="entry name" value="Bac_ResReg_Asp_Phosphatase"/>
</dbReference>
<dbReference type="InterPro" id="IPR011990">
    <property type="entry name" value="TPR-like_helical_dom_sf"/>
</dbReference>
<dbReference type="SUPFAM" id="SSF47413">
    <property type="entry name" value="lambda repressor-like DNA-binding domains"/>
    <property type="match status" value="1"/>
</dbReference>
<evidence type="ECO:0000256" key="1">
    <source>
        <dbReference type="ARBA" id="ARBA00004496"/>
    </source>
</evidence>
<keyword evidence="9" id="KW-1185">Reference proteome</keyword>
<dbReference type="Pfam" id="PF13424">
    <property type="entry name" value="TPR_12"/>
    <property type="match status" value="1"/>
</dbReference>
<dbReference type="Pfam" id="PF14938">
    <property type="entry name" value="SNAP"/>
    <property type="match status" value="1"/>
</dbReference>
<proteinExistence type="inferred from homology"/>
<sequence>MNILSLGEKIKKLRKEKNMTLKELAGDRITAAQISHIERDKSHTSHELLEYLANKLDVSVDYLLETKEMQSKKLTDNLILQSEVLIKCNDLEKAEDQLNKAIKICDEYKVLDNYGTCNFLLADINLKKDKYSESVMSYEKALYCFIKNNDKEKIYKCYLNIGKIYIIEEFYKGAILQFEFAESVLNEIQVEDVDIYKDLYSKMAYCYIKLNDNEKSLDYINKMNEMDIKNNPEEELNVIMLKANNLLNMGKFEESKEYFKKALEILDKEKNKTELASIYLTISEVYKRIGRLDKVLEYSQRVYDIKKNDEDEYMMESLFKIIETYISNYEYDMAKRYCKIALASSIKNKNRLNEYKILKYYSDIHKAQNESIIAIEYLNKCINIIFELNDKNILADLYIRLGELYSDISKEKELEYYQKGVGIYKSLEII</sequence>
<dbReference type="SMART" id="SM00028">
    <property type="entry name" value="TPR"/>
    <property type="match status" value="8"/>
</dbReference>
<keyword evidence="4 6" id="KW-0802">TPR repeat</keyword>
<dbReference type="SMART" id="SM00530">
    <property type="entry name" value="HTH_XRE"/>
    <property type="match status" value="1"/>
</dbReference>
<evidence type="ECO:0000313" key="9">
    <source>
        <dbReference type="Proteomes" id="UP000245622"/>
    </source>
</evidence>
<dbReference type="InterPro" id="IPR001387">
    <property type="entry name" value="Cro/C1-type_HTH"/>
</dbReference>
<dbReference type="Proteomes" id="UP000245622">
    <property type="component" value="Chromosome 1"/>
</dbReference>
<dbReference type="RefSeq" id="WP_180702486.1">
    <property type="nucleotide sequence ID" value="NZ_CAJUCR010000027.1"/>
</dbReference>
<keyword evidence="3" id="KW-0677">Repeat</keyword>
<comment type="similarity">
    <text evidence="5">Belongs to the Rap family.</text>
</comment>
<organism evidence="8 9">
    <name type="scientific">Romboutsia ilealis</name>
    <dbReference type="NCBI Taxonomy" id="1115758"/>
    <lineage>
        <taxon>Bacteria</taxon>
        <taxon>Bacillati</taxon>
        <taxon>Bacillota</taxon>
        <taxon>Clostridia</taxon>
        <taxon>Peptostreptococcales</taxon>
        <taxon>Peptostreptococcaceae</taxon>
        <taxon>Romboutsia</taxon>
    </lineage>
</organism>
<dbReference type="PANTHER" id="PTHR46630:SF1">
    <property type="entry name" value="TETRATRICOPEPTIDE REPEAT PROTEIN 29"/>
    <property type="match status" value="1"/>
</dbReference>
<protein>
    <submittedName>
        <fullName evidence="8">Transcriptional regulator</fullName>
    </submittedName>
</protein>
<dbReference type="Gene3D" id="1.10.260.40">
    <property type="entry name" value="lambda repressor-like DNA-binding domains"/>
    <property type="match status" value="1"/>
</dbReference>
<dbReference type="CDD" id="cd00093">
    <property type="entry name" value="HTH_XRE"/>
    <property type="match status" value="1"/>
</dbReference>
<reference evidence="8 9" key="1">
    <citation type="submission" date="2014-04" db="EMBL/GenBank/DDBJ databases">
        <authorList>
            <person name="Hornung B.V."/>
        </authorList>
    </citation>
    <scope>NUCLEOTIDE SEQUENCE [LARGE SCALE GENOMIC DNA]</scope>
    <source>
        <strain evidence="8 9">CRIB</strain>
    </source>
</reference>
<dbReference type="Pfam" id="PF12844">
    <property type="entry name" value="HTH_19"/>
    <property type="match status" value="1"/>
</dbReference>
<evidence type="ECO:0000256" key="6">
    <source>
        <dbReference type="PROSITE-ProRule" id="PRU00339"/>
    </source>
</evidence>
<dbReference type="AlphaFoldDB" id="A0A1V1I4D5"/>
<dbReference type="KEGG" id="ril:CRIB_2413"/>
<dbReference type="GO" id="GO:0003677">
    <property type="term" value="F:DNA binding"/>
    <property type="evidence" value="ECO:0007669"/>
    <property type="project" value="InterPro"/>
</dbReference>
<evidence type="ECO:0000256" key="3">
    <source>
        <dbReference type="ARBA" id="ARBA00022737"/>
    </source>
</evidence>
<dbReference type="EMBL" id="LN555523">
    <property type="protein sequence ID" value="CED95009.1"/>
    <property type="molecule type" value="Genomic_DNA"/>
</dbReference>
<dbReference type="GeneID" id="82206481"/>
<evidence type="ECO:0000256" key="4">
    <source>
        <dbReference type="ARBA" id="ARBA00022803"/>
    </source>
</evidence>